<protein>
    <recommendedName>
        <fullName evidence="10">Pyrophosphate--fructose 6-phosphate 1-phosphotransferase</fullName>
        <ecNumber evidence="10">2.7.1.90</ecNumber>
    </recommendedName>
    <alternativeName>
        <fullName evidence="10">6-phosphofructokinase, pyrophosphate dependent</fullName>
    </alternativeName>
    <alternativeName>
        <fullName evidence="10">PPi-dependent phosphofructokinase</fullName>
        <shortName evidence="10">PPi-PFK</shortName>
    </alternativeName>
    <alternativeName>
        <fullName evidence="10">Pyrophosphate-dependent 6-phosphofructose-1-kinase</fullName>
    </alternativeName>
</protein>
<reference evidence="12" key="1">
    <citation type="submission" date="2021-01" db="EMBL/GenBank/DDBJ databases">
        <authorList>
            <person name="Corre E."/>
            <person name="Pelletier E."/>
            <person name="Niang G."/>
            <person name="Scheremetjew M."/>
            <person name="Finn R."/>
            <person name="Kale V."/>
            <person name="Holt S."/>
            <person name="Cochrane G."/>
            <person name="Meng A."/>
            <person name="Brown T."/>
            <person name="Cohen L."/>
        </authorList>
    </citation>
    <scope>NUCLEOTIDE SEQUENCE</scope>
    <source>
        <strain evidence="12">CCMP3107</strain>
    </source>
</reference>
<evidence type="ECO:0000256" key="6">
    <source>
        <dbReference type="ARBA" id="ARBA00022777"/>
    </source>
</evidence>
<dbReference type="GO" id="GO:0005829">
    <property type="term" value="C:cytosol"/>
    <property type="evidence" value="ECO:0007669"/>
    <property type="project" value="TreeGrafter"/>
</dbReference>
<evidence type="ECO:0000313" key="12">
    <source>
        <dbReference type="EMBL" id="CAE0625828.1"/>
    </source>
</evidence>
<dbReference type="EMBL" id="HBIU01010543">
    <property type="protein sequence ID" value="CAE0625828.1"/>
    <property type="molecule type" value="Transcribed_RNA"/>
</dbReference>
<feature type="site" description="Important for catalytic activity; stabilizes the transition state when the phosphoryl donor is PPi" evidence="10">
    <location>
        <position position="210"/>
    </location>
</feature>
<dbReference type="Gene3D" id="3.40.50.460">
    <property type="entry name" value="Phosphofructokinase domain"/>
    <property type="match status" value="1"/>
</dbReference>
<dbReference type="SUPFAM" id="SSF53784">
    <property type="entry name" value="Phosphofructokinase"/>
    <property type="match status" value="2"/>
</dbReference>
<dbReference type="AlphaFoldDB" id="A0A7S3UUX1"/>
<dbReference type="HAMAP" id="MF_01980">
    <property type="entry name" value="Phosphofructokinase_II_Long"/>
    <property type="match status" value="1"/>
</dbReference>
<dbReference type="PANTHER" id="PTHR43650:SF1">
    <property type="entry name" value="PYROPHOSPHATE--FRUCTOSE 6-PHOSPHATE 1-PHOSPHOTRANSFERASE SUBUNIT BETA 2"/>
    <property type="match status" value="1"/>
</dbReference>
<keyword evidence="7 10" id="KW-0460">Magnesium</keyword>
<gene>
    <name evidence="12" type="ORF">HAKA00212_LOCUS4499</name>
</gene>
<evidence type="ECO:0000256" key="3">
    <source>
        <dbReference type="ARBA" id="ARBA00022490"/>
    </source>
</evidence>
<keyword evidence="8 10" id="KW-0324">Glycolysis</keyword>
<comment type="subcellular location">
    <subcellularLocation>
        <location evidence="10">Cytoplasm</location>
    </subcellularLocation>
</comment>
<dbReference type="NCBIfam" id="TIGR02477">
    <property type="entry name" value="PFKA_PPi"/>
    <property type="match status" value="1"/>
</dbReference>
<evidence type="ECO:0000256" key="8">
    <source>
        <dbReference type="ARBA" id="ARBA00023152"/>
    </source>
</evidence>
<dbReference type="Pfam" id="PF00365">
    <property type="entry name" value="PFK"/>
    <property type="match status" value="2"/>
</dbReference>
<feature type="active site" description="Proton acceptor" evidence="10">
    <location>
        <position position="213"/>
    </location>
</feature>
<dbReference type="GO" id="GO:0003872">
    <property type="term" value="F:6-phosphofructokinase activity"/>
    <property type="evidence" value="ECO:0007669"/>
    <property type="project" value="UniProtKB-UniRule"/>
</dbReference>
<comment type="catalytic activity">
    <reaction evidence="9 10">
        <text>beta-D-fructose 6-phosphate + diphosphate = beta-D-fructose 1,6-bisphosphate + phosphate + H(+)</text>
        <dbReference type="Rhea" id="RHEA:13613"/>
        <dbReference type="ChEBI" id="CHEBI:15378"/>
        <dbReference type="ChEBI" id="CHEBI:32966"/>
        <dbReference type="ChEBI" id="CHEBI:33019"/>
        <dbReference type="ChEBI" id="CHEBI:43474"/>
        <dbReference type="ChEBI" id="CHEBI:57634"/>
        <dbReference type="EC" id="2.7.1.90"/>
    </reaction>
</comment>
<evidence type="ECO:0000256" key="5">
    <source>
        <dbReference type="ARBA" id="ARBA00022723"/>
    </source>
</evidence>
<feature type="binding site" evidence="10">
    <location>
        <begin position="250"/>
        <end position="251"/>
    </location>
    <ligand>
        <name>substrate</name>
        <note>ligand shared between dimeric partners</note>
    </ligand>
</feature>
<comment type="pathway">
    <text evidence="10">Carbohydrate degradation; glycolysis; D-glyceraldehyde 3-phosphate and glycerone phosphate from D-glucose: step 3/4.</text>
</comment>
<comment type="activity regulation">
    <text evidence="10">Non-allosteric.</text>
</comment>
<dbReference type="UniPathway" id="UPA00109">
    <property type="reaction ID" value="UER00182"/>
</dbReference>
<accession>A0A7S3UUX1</accession>
<feature type="binding site" evidence="10">
    <location>
        <begin position="258"/>
        <end position="260"/>
    </location>
    <ligand>
        <name>substrate</name>
    </ligand>
</feature>
<evidence type="ECO:0000256" key="7">
    <source>
        <dbReference type="ARBA" id="ARBA00022842"/>
    </source>
</evidence>
<feature type="site" description="Important for catalytic activity and substrate specificity; stabilizes the transition state when the phosphoryl donor is PPi; prevents ATP from binding by mimicking the alpha-phosphate group of ATP" evidence="10">
    <location>
        <position position="184"/>
    </location>
</feature>
<keyword evidence="4 10" id="KW-0808">Transferase</keyword>
<keyword evidence="3 10" id="KW-0963">Cytoplasm</keyword>
<dbReference type="GO" id="GO:0005524">
    <property type="term" value="F:ATP binding"/>
    <property type="evidence" value="ECO:0007669"/>
    <property type="project" value="InterPro"/>
</dbReference>
<comment type="caution">
    <text evidence="10">Lacks conserved residue(s) required for the propagation of feature annotation.</text>
</comment>
<comment type="similarity">
    <text evidence="10">Belongs to the phosphofructokinase type A (PFKA) family. PPi-dependent PFK group II subfamily. Clade 'Long' sub-subfamily.</text>
</comment>
<comment type="function">
    <text evidence="2 10">Catalyzes the phosphorylation of D-fructose 6-phosphate, the first committing step of glycolysis. Uses inorganic phosphate (PPi) as phosphoryl donor instead of ATP like common ATP-dependent phosphofructokinases (ATP-PFKs), which renders the reaction reversible, and can thus function both in glycolysis and gluconeogenesis. Consistently, PPi-PFK can replace the enzymes of both the forward (ATP-PFK) and reverse (fructose-bisphosphatase (FBPase)) reactions.</text>
</comment>
<feature type="binding site" evidence="10">
    <location>
        <position position="319"/>
    </location>
    <ligand>
        <name>substrate</name>
    </ligand>
</feature>
<evidence type="ECO:0000259" key="11">
    <source>
        <dbReference type="Pfam" id="PF00365"/>
    </source>
</evidence>
<keyword evidence="5 10" id="KW-0479">Metal-binding</keyword>
<dbReference type="Gene3D" id="1.10.10.480">
    <property type="entry name" value="Phosphofructokinase, domain 3"/>
    <property type="match status" value="1"/>
</dbReference>
<comment type="subunit">
    <text evidence="10">Homodimer or monomer.</text>
</comment>
<dbReference type="PRINTS" id="PR00476">
    <property type="entry name" value="PHFRCTKINASE"/>
</dbReference>
<dbReference type="EC" id="2.7.1.90" evidence="10"/>
<sequence length="1061" mass="112200">MVNQIQPEARTCYSELQTERLQAPRVLPSVLSGADVIVEQKEAPGAMSDHEAIQEVFKVTYGKPRVEFVASDQPRADQPLKVGVVLSGGQAPGGHNVIAGIYDGIKKCSPTSVMVGFLGGPGGIMKGNYCVIDDAMMDKYRNTGGFDMIASGRDKIESPEQFAQSLATINELDLDGLCVIGGDDSNTNAALLAEHFAASGSKCKVIGCPKTIDGDLKNEYIPISFGFDTACRTFSEEIGNVMVDTLSTQKYYHFVRLMGREAANVALECALQTRPNMCFIGEEVEASNMSLAAVTNQVVDMICARAAAGKHYGVVLLPEGLIGFIPEFGVLIAEINDILAEGATPEQVPDKLSVTSRAVFDLVPPAIQMQLMLDRDPHGNVQVAMIETEKLVAGAVASELERRAAAGSYGGTFRPQYHSFGYEGRCAIPTLFDANYCYCLGFNAATLLSKGETGLMSAISNLDEPVENWKCGGVPTTIMMNMERRHGKMKPVIKKAVVDLQGRPFQLFAANRDRWLTEDVYRVPGPAQFDGPGSTDITFTLHYELTAEDGNGKYAVDVPAPKPVQMMGNFLKLPPKTAFSSVETGRLSYEAKVPSCLASKSVANLAVVAGEGQPAVVEVQEVPPMTVRPSKIGVVFGEVASGVHSVLAGVHDFVKNANAGSEVLGFVGGVAGLLGGHVVPVDQELLLGYRASGGCDLLGCSEAKLAADQSAVVMEVCTRLGLQGLVLLGGADMATAAATLSDFFKANGSSTSVVACPCAADGSVKNQFIEASVGFDSTVKTSSQLVGNLSIDGASARKYWYFIQVKGYRSSHAALEIALQSNPNHILLIDDSDAAEAALAAAQPGDELVVPIKGGRTISDVVASLADVIARRSDSDRNFGTFLIPEGLVSALTDSMAADSEEKELADLVSAELKRRKEAGLFNGKFTPVCSNLGYQVRSSMPSNFDVDYGYTVGGIAAVLCANEMSGYMPSITGLKSPAAQWQVAGAPLAAMGMPIVAACVDLTGPARLAHQASAAQCQTAEEYKNPGPIQFVSSTADNVTKTLAMEESSDSKRQKIVHSA</sequence>
<dbReference type="GO" id="GO:0009749">
    <property type="term" value="P:response to glucose"/>
    <property type="evidence" value="ECO:0007669"/>
    <property type="project" value="TreeGrafter"/>
</dbReference>
<dbReference type="GO" id="GO:0047334">
    <property type="term" value="F:diphosphate-fructose-6-phosphate 1-phosphotransferase activity"/>
    <property type="evidence" value="ECO:0007669"/>
    <property type="project" value="UniProtKB-EC"/>
</dbReference>
<evidence type="ECO:0000256" key="9">
    <source>
        <dbReference type="ARBA" id="ARBA00048072"/>
    </source>
</evidence>
<feature type="binding site" evidence="10">
    <location>
        <begin position="422"/>
        <end position="425"/>
    </location>
    <ligand>
        <name>substrate</name>
    </ligand>
</feature>
<comment type="cofactor">
    <cofactor evidence="1 10">
        <name>Mg(2+)</name>
        <dbReference type="ChEBI" id="CHEBI:18420"/>
    </cofactor>
</comment>
<feature type="domain" description="Phosphofructokinase" evidence="11">
    <location>
        <begin position="81"/>
        <end position="346"/>
    </location>
</feature>
<evidence type="ECO:0000256" key="2">
    <source>
        <dbReference type="ARBA" id="ARBA00003138"/>
    </source>
</evidence>
<feature type="binding site" evidence="10">
    <location>
        <begin position="211"/>
        <end position="213"/>
    </location>
    <ligand>
        <name>substrate</name>
    </ligand>
</feature>
<dbReference type="GO" id="GO:0006002">
    <property type="term" value="P:fructose 6-phosphate metabolic process"/>
    <property type="evidence" value="ECO:0007669"/>
    <property type="project" value="InterPro"/>
</dbReference>
<feature type="binding site" evidence="10">
    <location>
        <position position="89"/>
    </location>
    <ligand>
        <name>diphosphate</name>
        <dbReference type="ChEBI" id="CHEBI:33019"/>
    </ligand>
</feature>
<evidence type="ECO:0000256" key="10">
    <source>
        <dbReference type="HAMAP-Rule" id="MF_03185"/>
    </source>
</evidence>
<name>A0A7S3UUX1_HETAK</name>
<dbReference type="InterPro" id="IPR035966">
    <property type="entry name" value="PKF_sf"/>
</dbReference>
<proteinExistence type="inferred from homology"/>
<dbReference type="Gene3D" id="3.40.50.450">
    <property type="match status" value="3"/>
</dbReference>
<organism evidence="12">
    <name type="scientific">Heterosigma akashiwo</name>
    <name type="common">Chromophytic alga</name>
    <name type="synonym">Heterosigma carterae</name>
    <dbReference type="NCBI Taxonomy" id="2829"/>
    <lineage>
        <taxon>Eukaryota</taxon>
        <taxon>Sar</taxon>
        <taxon>Stramenopiles</taxon>
        <taxon>Ochrophyta</taxon>
        <taxon>Raphidophyceae</taxon>
        <taxon>Chattonellales</taxon>
        <taxon>Chattonellaceae</taxon>
        <taxon>Heterosigma</taxon>
    </lineage>
</organism>
<keyword evidence="6 10" id="KW-0418">Kinase</keyword>
<dbReference type="InterPro" id="IPR022953">
    <property type="entry name" value="ATP_PFK"/>
</dbReference>
<evidence type="ECO:0000256" key="1">
    <source>
        <dbReference type="ARBA" id="ARBA00001946"/>
    </source>
</evidence>
<dbReference type="InterPro" id="IPR011183">
    <property type="entry name" value="PfpB_PPi_PFK"/>
</dbReference>
<feature type="domain" description="Phosphofructokinase" evidence="11">
    <location>
        <begin position="636"/>
        <end position="836"/>
    </location>
</feature>
<dbReference type="PANTHER" id="PTHR43650">
    <property type="entry name" value="PYROPHOSPHATE--FRUCTOSE 6-PHOSPHATE 1-PHOSPHOTRANSFERASE"/>
    <property type="match status" value="1"/>
</dbReference>
<feature type="binding site" evidence="10">
    <location>
        <position position="183"/>
    </location>
    <ligand>
        <name>Mg(2+)</name>
        <dbReference type="ChEBI" id="CHEBI:18420"/>
        <note>catalytic</note>
    </ligand>
</feature>
<dbReference type="NCBIfam" id="NF005482">
    <property type="entry name" value="PRK07085.1"/>
    <property type="match status" value="1"/>
</dbReference>
<evidence type="ECO:0000256" key="4">
    <source>
        <dbReference type="ARBA" id="ARBA00022679"/>
    </source>
</evidence>
<dbReference type="GO" id="GO:0046872">
    <property type="term" value="F:metal ion binding"/>
    <property type="evidence" value="ECO:0007669"/>
    <property type="project" value="UniProtKB-KW"/>
</dbReference>
<dbReference type="InterPro" id="IPR000023">
    <property type="entry name" value="Phosphofructokinase_dom"/>
</dbReference>